<dbReference type="Proteomes" id="UP001138921">
    <property type="component" value="Unassembled WGS sequence"/>
</dbReference>
<keyword evidence="4" id="KW-1185">Reference proteome</keyword>
<name>A0A9X1D515_9HYPH</name>
<dbReference type="GO" id="GO:0006302">
    <property type="term" value="P:double-strand break repair"/>
    <property type="evidence" value="ECO:0007669"/>
    <property type="project" value="InterPro"/>
</dbReference>
<evidence type="ECO:0000313" key="3">
    <source>
        <dbReference type="EMBL" id="MBT1156707.1"/>
    </source>
</evidence>
<accession>A0A9X1D515</accession>
<dbReference type="InterPro" id="IPR027417">
    <property type="entry name" value="P-loop_NTPase"/>
</dbReference>
<comment type="caution">
    <text evidence="3">The sequence shown here is derived from an EMBL/GenBank/DDBJ whole genome shotgun (WGS) entry which is preliminary data.</text>
</comment>
<dbReference type="GO" id="GO:0016887">
    <property type="term" value="F:ATP hydrolysis activity"/>
    <property type="evidence" value="ECO:0007669"/>
    <property type="project" value="InterPro"/>
</dbReference>
<evidence type="ECO:0000259" key="2">
    <source>
        <dbReference type="Pfam" id="PF13476"/>
    </source>
</evidence>
<keyword evidence="1" id="KW-0175">Coiled coil</keyword>
<evidence type="ECO:0000256" key="1">
    <source>
        <dbReference type="SAM" id="Coils"/>
    </source>
</evidence>
<reference evidence="3" key="2">
    <citation type="submission" date="2021-03" db="EMBL/GenBank/DDBJ databases">
        <authorList>
            <person name="Artuso I."/>
            <person name="Turrini P."/>
            <person name="Pirolo M."/>
            <person name="Lugli G.A."/>
            <person name="Ventura M."/>
            <person name="Visca P."/>
        </authorList>
    </citation>
    <scope>NUCLEOTIDE SEQUENCE</scope>
    <source>
        <strain evidence="3">LMG 26462</strain>
    </source>
</reference>
<reference evidence="3" key="1">
    <citation type="journal article" date="2021" name="Microorganisms">
        <title>Phylogenomic Reconstruction and Metabolic Potential of the Genus Aminobacter.</title>
        <authorList>
            <person name="Artuso I."/>
            <person name="Turrini P."/>
            <person name="Pirolo M."/>
            <person name="Lugli G.A."/>
            <person name="Ventura M."/>
            <person name="Visca P."/>
        </authorList>
    </citation>
    <scope>NUCLEOTIDE SEQUENCE</scope>
    <source>
        <strain evidence="3">LMG 26462</strain>
    </source>
</reference>
<feature type="coiled-coil region" evidence="1">
    <location>
        <begin position="674"/>
        <end position="729"/>
    </location>
</feature>
<feature type="domain" description="Rad50/SbcC-type AAA" evidence="2">
    <location>
        <begin position="8"/>
        <end position="108"/>
    </location>
</feature>
<feature type="coiled-coil region" evidence="1">
    <location>
        <begin position="758"/>
        <end position="785"/>
    </location>
</feature>
<gene>
    <name evidence="3" type="ORF">J1C56_13995</name>
</gene>
<sequence>MNPLYLSRVELKDFRTFGNFALDIPPTPGLILLVGTNGLGKSSFFDGIEWCLTGEVRRFSNHIARLKEADYLTRRDAEKGAHKATLRFNHGVPLTRTATLKPDKQALIDLLKSPAWGDISDVGPYLAFTHFLGQAAQQRFTSRKHNEQWEALKGPSGIDRLEEIRLALRGTPTTNAFRKRLEEEQLRLDQAETTLIGWRDLTDRLTRLREGGALIGVLPASELENRFAALAQEFQNRTGSSIDEGGADLSGRLIVLRQAIQGAMDRASATSAGLEPMRAIADRYLALVPQSDPTGQQRAAAKAAVTEATSELSLAELAGLGLGRSSTEQAGLVTAAEAEIQRLMLLRQLFAERERLSGQQKAIAAQCDEISTLEGAKQNSIIDQTERLATARDNHVRRTALEAQQAALREISLRIQDLTALNATHAAREAAVAATKGAADEAATKLPEIRSRRSALDVQIATSEQELIALRAKASDMADALARLAGHIGEHDQECPVCSSAFGPGILQSLANAAAAEQNGALTERARLHQILVDGRSALNSELVAAQQAVDSHNAEIAAAAATLSLLSSARDDIAQSLATNIDGDLAAVAEARLQKIAADLSSLLANGTSGEAMIASAEADIAKSTAELNALRERRNGVDQSALANRNALQAITEHLDALPQPLPVYSAVEGLIMEQQKTLASLQARQVELSTELATAHATEGVARQRLTAVQNEQDALDERIAAADRDMVALTAHWAGGGLVGTPKHDAIEAMANVLRQLSADLATMLNRHEQLAVNLEGLKKQEDLQSLIAAMETEAGAGAADDPAAHERQLQDEIAARRKALELTKATQEAVKAYSQKLQGEADAFSTQFLEPLNDMVENFNRALLSTPGETVEFSADHAVNRTQLDMQLRYADEIDNELYNRQLPPQLVLSEGQMAANGFSILCAASTAYPWSNWRALLLDDPLQHNDVIHAAAFVDLMRNLVEMQSYQLLMSTHDRAEGAFLARKFDAANLPCTVITLTAPSKEGVLTDPAQYNAAAHALMKSRLGNTA</sequence>
<dbReference type="Gene3D" id="3.40.50.300">
    <property type="entry name" value="P-loop containing nucleotide triphosphate hydrolases"/>
    <property type="match status" value="2"/>
</dbReference>
<dbReference type="RefSeq" id="WP_214390334.1">
    <property type="nucleotide sequence ID" value="NZ_JAFLWW010000004.1"/>
</dbReference>
<dbReference type="PANTHER" id="PTHR32114">
    <property type="entry name" value="ABC TRANSPORTER ABCH.3"/>
    <property type="match status" value="1"/>
</dbReference>
<evidence type="ECO:0000313" key="4">
    <source>
        <dbReference type="Proteomes" id="UP001138921"/>
    </source>
</evidence>
<proteinExistence type="predicted"/>
<dbReference type="PANTHER" id="PTHR32114:SF2">
    <property type="entry name" value="ABC TRANSPORTER ABCH.3"/>
    <property type="match status" value="1"/>
</dbReference>
<dbReference type="Pfam" id="PF13476">
    <property type="entry name" value="AAA_23"/>
    <property type="match status" value="1"/>
</dbReference>
<dbReference type="InterPro" id="IPR038729">
    <property type="entry name" value="Rad50/SbcC_AAA"/>
</dbReference>
<dbReference type="SUPFAM" id="SSF52540">
    <property type="entry name" value="P-loop containing nucleoside triphosphate hydrolases"/>
    <property type="match status" value="1"/>
</dbReference>
<protein>
    <submittedName>
        <fullName evidence="3">AAA family ATPase</fullName>
    </submittedName>
</protein>
<organism evidence="3 4">
    <name type="scientific">Aminobacter anthyllidis</name>
    <dbReference type="NCBI Taxonomy" id="1035067"/>
    <lineage>
        <taxon>Bacteria</taxon>
        <taxon>Pseudomonadati</taxon>
        <taxon>Pseudomonadota</taxon>
        <taxon>Alphaproteobacteria</taxon>
        <taxon>Hyphomicrobiales</taxon>
        <taxon>Phyllobacteriaceae</taxon>
        <taxon>Aminobacter</taxon>
    </lineage>
</organism>
<dbReference type="EMBL" id="JAFLWW010000004">
    <property type="protein sequence ID" value="MBT1156707.1"/>
    <property type="molecule type" value="Genomic_DNA"/>
</dbReference>
<dbReference type="AlphaFoldDB" id="A0A9X1D515"/>